<evidence type="ECO:0000313" key="3">
    <source>
        <dbReference type="Proteomes" id="UP000295807"/>
    </source>
</evidence>
<evidence type="ECO:0000259" key="1">
    <source>
        <dbReference type="PROSITE" id="PS51819"/>
    </source>
</evidence>
<dbReference type="InterPro" id="IPR037523">
    <property type="entry name" value="VOC_core"/>
</dbReference>
<reference evidence="2 3" key="1">
    <citation type="submission" date="2019-03" db="EMBL/GenBank/DDBJ databases">
        <title>Genomic Encyclopedia of Type Strains, Phase IV (KMG-IV): sequencing the most valuable type-strain genomes for metagenomic binning, comparative biology and taxonomic classification.</title>
        <authorList>
            <person name="Goeker M."/>
        </authorList>
    </citation>
    <scope>NUCLEOTIDE SEQUENCE [LARGE SCALE GENOMIC DNA]</scope>
    <source>
        <strain evidence="2 3">DSM 21100</strain>
    </source>
</reference>
<keyword evidence="2" id="KW-0560">Oxidoreductase</keyword>
<dbReference type="AlphaFoldDB" id="A0A4R3KMI3"/>
<keyword evidence="2" id="KW-0223">Dioxygenase</keyword>
<organism evidence="2 3">
    <name type="scientific">Anseongella ginsenosidimutans</name>
    <dbReference type="NCBI Taxonomy" id="496056"/>
    <lineage>
        <taxon>Bacteria</taxon>
        <taxon>Pseudomonadati</taxon>
        <taxon>Bacteroidota</taxon>
        <taxon>Sphingobacteriia</taxon>
        <taxon>Sphingobacteriales</taxon>
        <taxon>Sphingobacteriaceae</taxon>
        <taxon>Anseongella</taxon>
    </lineage>
</organism>
<dbReference type="EMBL" id="SMAD01000015">
    <property type="protein sequence ID" value="TCS85040.1"/>
    <property type="molecule type" value="Genomic_DNA"/>
</dbReference>
<dbReference type="GO" id="GO:0051213">
    <property type="term" value="F:dioxygenase activity"/>
    <property type="evidence" value="ECO:0007669"/>
    <property type="project" value="UniProtKB-KW"/>
</dbReference>
<dbReference type="OrthoDB" id="9795618at2"/>
<name>A0A4R3KMI3_9SPHI</name>
<sequence>MIKIDPIIAVKDVNASAEWYQTIFGCHRAHGGDEFAVLKSGNNEVLLCLHKWGEHEHPTMLNRNITPGNGLILYFKVDNLQKVRQNAEALGHPVEADIHQNPNSMKMQFSLRDPDGYYLIITEYHDYA</sequence>
<dbReference type="SUPFAM" id="SSF54593">
    <property type="entry name" value="Glyoxalase/Bleomycin resistance protein/Dihydroxybiphenyl dioxygenase"/>
    <property type="match status" value="1"/>
</dbReference>
<proteinExistence type="predicted"/>
<dbReference type="Proteomes" id="UP000295807">
    <property type="component" value="Unassembled WGS sequence"/>
</dbReference>
<protein>
    <submittedName>
        <fullName evidence="2">Glyoxalase/bleomycin resistance protein/dioxygenase superfamily protein</fullName>
    </submittedName>
</protein>
<dbReference type="PROSITE" id="PS51819">
    <property type="entry name" value="VOC"/>
    <property type="match status" value="1"/>
</dbReference>
<dbReference type="InterPro" id="IPR029068">
    <property type="entry name" value="Glyas_Bleomycin-R_OHBP_Dase"/>
</dbReference>
<dbReference type="InterPro" id="IPR004360">
    <property type="entry name" value="Glyas_Fos-R_dOase_dom"/>
</dbReference>
<gene>
    <name evidence="2" type="ORF">EDD80_11523</name>
</gene>
<comment type="caution">
    <text evidence="2">The sequence shown here is derived from an EMBL/GenBank/DDBJ whole genome shotgun (WGS) entry which is preliminary data.</text>
</comment>
<feature type="domain" description="VOC" evidence="1">
    <location>
        <begin position="1"/>
        <end position="124"/>
    </location>
</feature>
<dbReference type="RefSeq" id="WP_132130459.1">
    <property type="nucleotide sequence ID" value="NZ_CP042432.1"/>
</dbReference>
<dbReference type="Pfam" id="PF00903">
    <property type="entry name" value="Glyoxalase"/>
    <property type="match status" value="1"/>
</dbReference>
<evidence type="ECO:0000313" key="2">
    <source>
        <dbReference type="EMBL" id="TCS85040.1"/>
    </source>
</evidence>
<accession>A0A4R3KMI3</accession>
<keyword evidence="3" id="KW-1185">Reference proteome</keyword>
<dbReference type="Gene3D" id="3.10.180.10">
    <property type="entry name" value="2,3-Dihydroxybiphenyl 1,2-Dioxygenase, domain 1"/>
    <property type="match status" value="1"/>
</dbReference>